<gene>
    <name evidence="1" type="ORF">BDN72DRAFT_855235</name>
</gene>
<keyword evidence="2" id="KW-1185">Reference proteome</keyword>
<dbReference type="Proteomes" id="UP000308600">
    <property type="component" value="Unassembled WGS sequence"/>
</dbReference>
<name>A0ACD3B5E0_9AGAR</name>
<dbReference type="EMBL" id="ML208281">
    <property type="protein sequence ID" value="TFK72874.1"/>
    <property type="molecule type" value="Genomic_DNA"/>
</dbReference>
<accession>A0ACD3B5E0</accession>
<evidence type="ECO:0000313" key="2">
    <source>
        <dbReference type="Proteomes" id="UP000308600"/>
    </source>
</evidence>
<protein>
    <submittedName>
        <fullName evidence="1">Uncharacterized protein</fullName>
    </submittedName>
</protein>
<sequence length="343" mass="39167">MFRLAIRVELLFINITNDDLPVSRTRQTIDSTLKTCVEVKSLSGLEDFTTAVERNDLLQTKAKPLLKKNLLFCLPDELLVEIAMELLWRDLVYLRQTCTRLRGITKSLAIWRSLARREPRQTLCLELPIESYTCEELESHFLLRKSAEVRYEKGEKGLPFSQRILPIKMALPLDSASLVPGGRWLLISTSRGSVNYYDLNSEDYTGRELIPERYIERRSSMCIDTDWSSSILKFNLALTNLDYTQVNRQADIEVWQVNLVVDAQGKGIALSAKSLSHFLQEPAGTITSIALVDDLFAYSLSFTPHDDTWYVFVVNWKTTRGTGYPKKVKLIAFWSPTSVILCG</sequence>
<reference evidence="1 2" key="1">
    <citation type="journal article" date="2019" name="Nat. Ecol. Evol.">
        <title>Megaphylogeny resolves global patterns of mushroom evolution.</title>
        <authorList>
            <person name="Varga T."/>
            <person name="Krizsan K."/>
            <person name="Foldi C."/>
            <person name="Dima B."/>
            <person name="Sanchez-Garcia M."/>
            <person name="Sanchez-Ramirez S."/>
            <person name="Szollosi G.J."/>
            <person name="Szarkandi J.G."/>
            <person name="Papp V."/>
            <person name="Albert L."/>
            <person name="Andreopoulos W."/>
            <person name="Angelini C."/>
            <person name="Antonin V."/>
            <person name="Barry K.W."/>
            <person name="Bougher N.L."/>
            <person name="Buchanan P."/>
            <person name="Buyck B."/>
            <person name="Bense V."/>
            <person name="Catcheside P."/>
            <person name="Chovatia M."/>
            <person name="Cooper J."/>
            <person name="Damon W."/>
            <person name="Desjardin D."/>
            <person name="Finy P."/>
            <person name="Geml J."/>
            <person name="Haridas S."/>
            <person name="Hughes K."/>
            <person name="Justo A."/>
            <person name="Karasinski D."/>
            <person name="Kautmanova I."/>
            <person name="Kiss B."/>
            <person name="Kocsube S."/>
            <person name="Kotiranta H."/>
            <person name="LaButti K.M."/>
            <person name="Lechner B.E."/>
            <person name="Liimatainen K."/>
            <person name="Lipzen A."/>
            <person name="Lukacs Z."/>
            <person name="Mihaltcheva S."/>
            <person name="Morgado L.N."/>
            <person name="Niskanen T."/>
            <person name="Noordeloos M.E."/>
            <person name="Ohm R.A."/>
            <person name="Ortiz-Santana B."/>
            <person name="Ovrebo C."/>
            <person name="Racz N."/>
            <person name="Riley R."/>
            <person name="Savchenko A."/>
            <person name="Shiryaev A."/>
            <person name="Soop K."/>
            <person name="Spirin V."/>
            <person name="Szebenyi C."/>
            <person name="Tomsovsky M."/>
            <person name="Tulloss R.E."/>
            <person name="Uehling J."/>
            <person name="Grigoriev I.V."/>
            <person name="Vagvolgyi C."/>
            <person name="Papp T."/>
            <person name="Martin F.M."/>
            <person name="Miettinen O."/>
            <person name="Hibbett D.S."/>
            <person name="Nagy L.G."/>
        </authorList>
    </citation>
    <scope>NUCLEOTIDE SEQUENCE [LARGE SCALE GENOMIC DNA]</scope>
    <source>
        <strain evidence="1 2">NL-1719</strain>
    </source>
</reference>
<evidence type="ECO:0000313" key="1">
    <source>
        <dbReference type="EMBL" id="TFK72874.1"/>
    </source>
</evidence>
<proteinExistence type="predicted"/>
<organism evidence="1 2">
    <name type="scientific">Pluteus cervinus</name>
    <dbReference type="NCBI Taxonomy" id="181527"/>
    <lineage>
        <taxon>Eukaryota</taxon>
        <taxon>Fungi</taxon>
        <taxon>Dikarya</taxon>
        <taxon>Basidiomycota</taxon>
        <taxon>Agaricomycotina</taxon>
        <taxon>Agaricomycetes</taxon>
        <taxon>Agaricomycetidae</taxon>
        <taxon>Agaricales</taxon>
        <taxon>Pluteineae</taxon>
        <taxon>Pluteaceae</taxon>
        <taxon>Pluteus</taxon>
    </lineage>
</organism>